<dbReference type="GO" id="GO:0005634">
    <property type="term" value="C:nucleus"/>
    <property type="evidence" value="ECO:0007669"/>
    <property type="project" value="TreeGrafter"/>
</dbReference>
<keyword evidence="2" id="KW-1185">Reference proteome</keyword>
<dbReference type="PANTHER" id="PTHR13271:SF146">
    <property type="entry name" value="SET DOMAIN-CONTAINING PROTEIN"/>
    <property type="match status" value="1"/>
</dbReference>
<dbReference type="InterPro" id="IPR046341">
    <property type="entry name" value="SET_dom_sf"/>
</dbReference>
<protein>
    <submittedName>
        <fullName evidence="1">SET domain-containing protein</fullName>
    </submittedName>
</protein>
<evidence type="ECO:0000313" key="1">
    <source>
        <dbReference type="EMBL" id="KAF2129628.1"/>
    </source>
</evidence>
<dbReference type="Gene3D" id="3.90.1410.10">
    <property type="entry name" value="set domain protein methyltransferase, domain 1"/>
    <property type="match status" value="1"/>
</dbReference>
<dbReference type="GO" id="GO:0016279">
    <property type="term" value="F:protein-lysine N-methyltransferase activity"/>
    <property type="evidence" value="ECO:0007669"/>
    <property type="project" value="TreeGrafter"/>
</dbReference>
<accession>A0A6A6AF26</accession>
<dbReference type="OrthoDB" id="42889at2759"/>
<dbReference type="SUPFAM" id="SSF82199">
    <property type="entry name" value="SET domain"/>
    <property type="match status" value="1"/>
</dbReference>
<gene>
    <name evidence="1" type="ORF">P153DRAFT_340680</name>
</gene>
<sequence>MSFRTICNDFRDQTLFVNQEYRELVEWAINNGAFIHPSCEFHASPGGGGTVSVKMDSQTVEPNAVLLRMPYCLSLSYFNAITAGIEGSHYVPRSKPLPAAFLQSTADHETIGNIFLVQQYLLGNDSFWHPYIQVLPQPDTSSQPAIPLLWNKEDTVWLQGTHLEEATKDRRKHLKNRWHEAMNVLKQAGWDISGYTIELFMWADFCFTSRQFPSVALAGDAASLKPEYKPLFEDGISSDDGPRILLPLLDGINHVQEGPSDWHYDKEGLAIAKSFEMQPGEEICYPYDTAGQRLNNTVLFRDFGFIIPNNEACEATLTFPFDPTIVMHPSHSVFSLASTVEECYSSAEYAYVALVSIRSPTRDPRGPLQPNHEVPDLSHFHPQLVSMVSFRVANLVERVALRENPTKLPTERLKKATVEYLVRHIRGMLQTMKKQGRLLKTPQNEQQRRACAYRQEQIEILEDVMRTLNTT</sequence>
<dbReference type="InterPro" id="IPR050600">
    <property type="entry name" value="SETD3_SETD6_MTase"/>
</dbReference>
<reference evidence="1" key="1">
    <citation type="journal article" date="2020" name="Stud. Mycol.">
        <title>101 Dothideomycetes genomes: a test case for predicting lifestyles and emergence of pathogens.</title>
        <authorList>
            <person name="Haridas S."/>
            <person name="Albert R."/>
            <person name="Binder M."/>
            <person name="Bloem J."/>
            <person name="Labutti K."/>
            <person name="Salamov A."/>
            <person name="Andreopoulos B."/>
            <person name="Baker S."/>
            <person name="Barry K."/>
            <person name="Bills G."/>
            <person name="Bluhm B."/>
            <person name="Cannon C."/>
            <person name="Castanera R."/>
            <person name="Culley D."/>
            <person name="Daum C."/>
            <person name="Ezra D."/>
            <person name="Gonzalez J."/>
            <person name="Henrissat B."/>
            <person name="Kuo A."/>
            <person name="Liang C."/>
            <person name="Lipzen A."/>
            <person name="Lutzoni F."/>
            <person name="Magnuson J."/>
            <person name="Mondo S."/>
            <person name="Nolan M."/>
            <person name="Ohm R."/>
            <person name="Pangilinan J."/>
            <person name="Park H.-J."/>
            <person name="Ramirez L."/>
            <person name="Alfaro M."/>
            <person name="Sun H."/>
            <person name="Tritt A."/>
            <person name="Yoshinaga Y."/>
            <person name="Zwiers L.-H."/>
            <person name="Turgeon B."/>
            <person name="Goodwin S."/>
            <person name="Spatafora J."/>
            <person name="Crous P."/>
            <person name="Grigoriev I."/>
        </authorList>
    </citation>
    <scope>NUCLEOTIDE SEQUENCE</scope>
    <source>
        <strain evidence="1">CBS 119687</strain>
    </source>
</reference>
<dbReference type="EMBL" id="ML977506">
    <property type="protein sequence ID" value="KAF2129628.1"/>
    <property type="molecule type" value="Genomic_DNA"/>
</dbReference>
<organism evidence="1 2">
    <name type="scientific">Dothidotthia symphoricarpi CBS 119687</name>
    <dbReference type="NCBI Taxonomy" id="1392245"/>
    <lineage>
        <taxon>Eukaryota</taxon>
        <taxon>Fungi</taxon>
        <taxon>Dikarya</taxon>
        <taxon>Ascomycota</taxon>
        <taxon>Pezizomycotina</taxon>
        <taxon>Dothideomycetes</taxon>
        <taxon>Pleosporomycetidae</taxon>
        <taxon>Pleosporales</taxon>
        <taxon>Dothidotthiaceae</taxon>
        <taxon>Dothidotthia</taxon>
    </lineage>
</organism>
<dbReference type="RefSeq" id="XP_033524017.1">
    <property type="nucleotide sequence ID" value="XM_033665884.1"/>
</dbReference>
<dbReference type="PANTHER" id="PTHR13271">
    <property type="entry name" value="UNCHARACTERIZED PUTATIVE METHYLTRANSFERASE"/>
    <property type="match status" value="1"/>
</dbReference>
<dbReference type="AlphaFoldDB" id="A0A6A6AF26"/>
<dbReference type="GeneID" id="54406316"/>
<evidence type="ECO:0000313" key="2">
    <source>
        <dbReference type="Proteomes" id="UP000799771"/>
    </source>
</evidence>
<name>A0A6A6AF26_9PLEO</name>
<dbReference type="Proteomes" id="UP000799771">
    <property type="component" value="Unassembled WGS sequence"/>
</dbReference>
<proteinExistence type="predicted"/>